<name>A0AAV8Y2T3_9CUCU</name>
<evidence type="ECO:0000256" key="13">
    <source>
        <dbReference type="ARBA" id="ARBA00032464"/>
    </source>
</evidence>
<comment type="cofactor">
    <cofactor evidence="3">
        <name>Mn(2+)</name>
        <dbReference type="ChEBI" id="CHEBI:29035"/>
    </cofactor>
</comment>
<evidence type="ECO:0000256" key="14">
    <source>
        <dbReference type="PIRSR" id="PIRSR605511-1"/>
    </source>
</evidence>
<keyword evidence="9" id="KW-0963">Cytoplasm</keyword>
<feature type="binding site" evidence="15">
    <location>
        <position position="160"/>
    </location>
    <ligand>
        <name>a divalent metal cation</name>
        <dbReference type="ChEBI" id="CHEBI:60240"/>
    </ligand>
</feature>
<dbReference type="PRINTS" id="PR01790">
    <property type="entry name" value="SMP30FAMILY"/>
</dbReference>
<keyword evidence="12" id="KW-0106">Calcium</keyword>
<protein>
    <recommendedName>
        <fullName evidence="8">Regucalcin</fullName>
        <ecNumber evidence="7">3.1.1.17</ecNumber>
    </recommendedName>
    <alternativeName>
        <fullName evidence="13">Gluconolactonase</fullName>
    </alternativeName>
</protein>
<evidence type="ECO:0000256" key="10">
    <source>
        <dbReference type="ARBA" id="ARBA00022723"/>
    </source>
</evidence>
<organism evidence="17 18">
    <name type="scientific">Aromia moschata</name>
    <dbReference type="NCBI Taxonomy" id="1265417"/>
    <lineage>
        <taxon>Eukaryota</taxon>
        <taxon>Metazoa</taxon>
        <taxon>Ecdysozoa</taxon>
        <taxon>Arthropoda</taxon>
        <taxon>Hexapoda</taxon>
        <taxon>Insecta</taxon>
        <taxon>Pterygota</taxon>
        <taxon>Neoptera</taxon>
        <taxon>Endopterygota</taxon>
        <taxon>Coleoptera</taxon>
        <taxon>Polyphaga</taxon>
        <taxon>Cucujiformia</taxon>
        <taxon>Chrysomeloidea</taxon>
        <taxon>Cerambycidae</taxon>
        <taxon>Cerambycinae</taxon>
        <taxon>Callichromatini</taxon>
        <taxon>Aromia</taxon>
    </lineage>
</organism>
<evidence type="ECO:0000313" key="18">
    <source>
        <dbReference type="Proteomes" id="UP001162162"/>
    </source>
</evidence>
<evidence type="ECO:0000256" key="15">
    <source>
        <dbReference type="PIRSR" id="PIRSR605511-2"/>
    </source>
</evidence>
<dbReference type="Pfam" id="PF08450">
    <property type="entry name" value="SGL"/>
    <property type="match status" value="1"/>
</dbReference>
<comment type="similarity">
    <text evidence="6">Belongs to the SMP-30/CGR1 family.</text>
</comment>
<dbReference type="PANTHER" id="PTHR10907">
    <property type="entry name" value="REGUCALCIN"/>
    <property type="match status" value="1"/>
</dbReference>
<dbReference type="GO" id="GO:0005737">
    <property type="term" value="C:cytoplasm"/>
    <property type="evidence" value="ECO:0007669"/>
    <property type="project" value="UniProtKB-SubCell"/>
</dbReference>
<gene>
    <name evidence="17" type="ORF">NQ318_011755</name>
</gene>
<reference evidence="17" key="1">
    <citation type="journal article" date="2023" name="Insect Mol. Biol.">
        <title>Genome sequencing provides insights into the evolution of gene families encoding plant cell wall-degrading enzymes in longhorned beetles.</title>
        <authorList>
            <person name="Shin N.R."/>
            <person name="Okamura Y."/>
            <person name="Kirsch R."/>
            <person name="Pauchet Y."/>
        </authorList>
    </citation>
    <scope>NUCLEOTIDE SEQUENCE</scope>
    <source>
        <strain evidence="17">AMC_N1</strain>
    </source>
</reference>
<proteinExistence type="inferred from homology"/>
<comment type="cofactor">
    <cofactor evidence="15">
        <name>Zn(2+)</name>
        <dbReference type="ChEBI" id="CHEBI:29105"/>
    </cofactor>
    <text evidence="15">Binds 1 divalent metal cation per subunit.</text>
</comment>
<comment type="catalytic activity">
    <reaction evidence="1">
        <text>D-glucono-1,5-lactone + H2O = D-gluconate + H(+)</text>
        <dbReference type="Rhea" id="RHEA:10440"/>
        <dbReference type="ChEBI" id="CHEBI:15377"/>
        <dbReference type="ChEBI" id="CHEBI:15378"/>
        <dbReference type="ChEBI" id="CHEBI:16217"/>
        <dbReference type="ChEBI" id="CHEBI:18391"/>
        <dbReference type="EC" id="3.1.1.17"/>
    </reaction>
</comment>
<accession>A0AAV8Y2T3</accession>
<evidence type="ECO:0000256" key="3">
    <source>
        <dbReference type="ARBA" id="ARBA00001936"/>
    </source>
</evidence>
<evidence type="ECO:0000259" key="16">
    <source>
        <dbReference type="Pfam" id="PF08450"/>
    </source>
</evidence>
<dbReference type="Gene3D" id="2.120.10.30">
    <property type="entry name" value="TolB, C-terminal domain"/>
    <property type="match status" value="1"/>
</dbReference>
<dbReference type="FunFam" id="2.120.10.30:FF:000027">
    <property type="entry name" value="Regucalcin homologue"/>
    <property type="match status" value="1"/>
</dbReference>
<evidence type="ECO:0000256" key="8">
    <source>
        <dbReference type="ARBA" id="ARBA00016808"/>
    </source>
</evidence>
<evidence type="ECO:0000256" key="2">
    <source>
        <dbReference type="ARBA" id="ARBA00001913"/>
    </source>
</evidence>
<evidence type="ECO:0000256" key="1">
    <source>
        <dbReference type="ARBA" id="ARBA00001589"/>
    </source>
</evidence>
<evidence type="ECO:0000256" key="6">
    <source>
        <dbReference type="ARBA" id="ARBA00008853"/>
    </source>
</evidence>
<dbReference type="SUPFAM" id="SSF63829">
    <property type="entry name" value="Calcium-dependent phosphotriesterase"/>
    <property type="match status" value="1"/>
</dbReference>
<comment type="caution">
    <text evidence="17">The sequence shown here is derived from an EMBL/GenBank/DDBJ whole genome shotgun (WGS) entry which is preliminary data.</text>
</comment>
<comment type="cofactor">
    <cofactor evidence="4">
        <name>Mg(2+)</name>
        <dbReference type="ChEBI" id="CHEBI:18420"/>
    </cofactor>
</comment>
<sequence>MSPKIEKVVDRTFELGESPHWDAETQTLYFVDINGHTINKYVPATKLHTHSYIGSNVSFIIPVAGKTDEFVIGKNREVVLISWNGDTEKAEIVKTLFEVDSEYPGNVFNDGKCDPSGRLWAGTIGAPPVDLDKIVDGRGSLYSFSNNKASKHISGLGISNGLAFNEQLKKFYYIDSRKGTLDEYDIDFKEGTISNGKPVFTLKKHGLEGFLDGMTIDIDGNIWAAVPTTTKLIKIDPRKPDTLLETIEFPAKEVTAAAFGGPNLDELYVSTGRIAVKGLNFTSDDGPMYKVTGLNTKGLPGVRIVL</sequence>
<evidence type="ECO:0000256" key="9">
    <source>
        <dbReference type="ARBA" id="ARBA00022490"/>
    </source>
</evidence>
<feature type="binding site" evidence="15">
    <location>
        <position position="212"/>
    </location>
    <ligand>
        <name>a divalent metal cation</name>
        <dbReference type="ChEBI" id="CHEBI:60240"/>
    </ligand>
</feature>
<evidence type="ECO:0000256" key="11">
    <source>
        <dbReference type="ARBA" id="ARBA00022801"/>
    </source>
</evidence>
<evidence type="ECO:0000256" key="5">
    <source>
        <dbReference type="ARBA" id="ARBA00004496"/>
    </source>
</evidence>
<dbReference type="InterPro" id="IPR005511">
    <property type="entry name" value="SMP-30"/>
</dbReference>
<dbReference type="EC" id="3.1.1.17" evidence="7"/>
<comment type="cofactor">
    <cofactor evidence="2">
        <name>Ca(2+)</name>
        <dbReference type="ChEBI" id="CHEBI:29108"/>
    </cofactor>
</comment>
<feature type="active site" description="Proton donor/acceptor" evidence="14">
    <location>
        <position position="212"/>
    </location>
</feature>
<keyword evidence="15" id="KW-0862">Zinc</keyword>
<dbReference type="Proteomes" id="UP001162162">
    <property type="component" value="Unassembled WGS sequence"/>
</dbReference>
<feature type="domain" description="SMP-30/Gluconolactonase/LRE-like region" evidence="16">
    <location>
        <begin position="15"/>
        <end position="272"/>
    </location>
</feature>
<evidence type="ECO:0000256" key="12">
    <source>
        <dbReference type="ARBA" id="ARBA00022837"/>
    </source>
</evidence>
<evidence type="ECO:0000313" key="17">
    <source>
        <dbReference type="EMBL" id="KAJ8944497.1"/>
    </source>
</evidence>
<dbReference type="AlphaFoldDB" id="A0AAV8Y2T3"/>
<evidence type="ECO:0000256" key="7">
    <source>
        <dbReference type="ARBA" id="ARBA00013227"/>
    </source>
</evidence>
<keyword evidence="11" id="KW-0378">Hydrolase</keyword>
<dbReference type="GO" id="GO:0019853">
    <property type="term" value="P:L-ascorbic acid biosynthetic process"/>
    <property type="evidence" value="ECO:0007669"/>
    <property type="project" value="TreeGrafter"/>
</dbReference>
<dbReference type="InterPro" id="IPR011042">
    <property type="entry name" value="6-blade_b-propeller_TolB-like"/>
</dbReference>
<keyword evidence="18" id="KW-1185">Reference proteome</keyword>
<dbReference type="EMBL" id="JAPWTK010000250">
    <property type="protein sequence ID" value="KAJ8944497.1"/>
    <property type="molecule type" value="Genomic_DNA"/>
</dbReference>
<dbReference type="PANTHER" id="PTHR10907:SF66">
    <property type="entry name" value="MIP34848P1-RELATED"/>
    <property type="match status" value="1"/>
</dbReference>
<feature type="binding site" evidence="15">
    <location>
        <position position="17"/>
    </location>
    <ligand>
        <name>a divalent metal cation</name>
        <dbReference type="ChEBI" id="CHEBI:60240"/>
    </ligand>
</feature>
<feature type="binding site" evidence="15">
    <location>
        <position position="109"/>
    </location>
    <ligand>
        <name>substrate</name>
    </ligand>
</feature>
<keyword evidence="10 15" id="KW-0479">Metal-binding</keyword>
<evidence type="ECO:0000256" key="4">
    <source>
        <dbReference type="ARBA" id="ARBA00001946"/>
    </source>
</evidence>
<comment type="subcellular location">
    <subcellularLocation>
        <location evidence="5">Cytoplasm</location>
    </subcellularLocation>
</comment>
<dbReference type="GO" id="GO:0005509">
    <property type="term" value="F:calcium ion binding"/>
    <property type="evidence" value="ECO:0007669"/>
    <property type="project" value="TreeGrafter"/>
</dbReference>
<dbReference type="GO" id="GO:0004341">
    <property type="term" value="F:gluconolactonase activity"/>
    <property type="evidence" value="ECO:0007669"/>
    <property type="project" value="UniProtKB-EC"/>
</dbReference>
<dbReference type="InterPro" id="IPR013658">
    <property type="entry name" value="SGL"/>
</dbReference>